<organism evidence="9">
    <name type="scientific">Candida tenuis (strain ATCC 10573 / BCRC 21748 / CBS 615 / JCM 9827 / NBRC 10315 / NRRL Y-1498 / VKM Y-70)</name>
    <name type="common">Yeast</name>
    <name type="synonym">Yamadazyma tenuis</name>
    <dbReference type="NCBI Taxonomy" id="590646"/>
    <lineage>
        <taxon>Eukaryota</taxon>
        <taxon>Fungi</taxon>
        <taxon>Dikarya</taxon>
        <taxon>Ascomycota</taxon>
        <taxon>Saccharomycotina</taxon>
        <taxon>Pichiomycetes</taxon>
        <taxon>Debaryomycetaceae</taxon>
        <taxon>Yamadazyma</taxon>
    </lineage>
</organism>
<feature type="transmembrane region" description="Helical" evidence="6">
    <location>
        <begin position="86"/>
        <end position="108"/>
    </location>
</feature>
<gene>
    <name evidence="8" type="ORF">CANTEDRAFT_116052</name>
</gene>
<feature type="transmembrane region" description="Helical" evidence="6">
    <location>
        <begin position="201"/>
        <end position="223"/>
    </location>
</feature>
<dbReference type="Proteomes" id="UP000000707">
    <property type="component" value="Unassembled WGS sequence"/>
</dbReference>
<feature type="transmembrane region" description="Helical" evidence="6">
    <location>
        <begin position="29"/>
        <end position="49"/>
    </location>
</feature>
<keyword evidence="9" id="KW-1185">Reference proteome</keyword>
<comment type="subcellular location">
    <subcellularLocation>
        <location evidence="1">Membrane</location>
        <topology evidence="1">Multi-pass membrane protein</topology>
    </subcellularLocation>
</comment>
<feature type="transmembrane region" description="Helical" evidence="6">
    <location>
        <begin position="160"/>
        <end position="181"/>
    </location>
</feature>
<dbReference type="AlphaFoldDB" id="G3BFE0"/>
<keyword evidence="4 6" id="KW-1133">Transmembrane helix</keyword>
<dbReference type="InterPro" id="IPR013057">
    <property type="entry name" value="AA_transpt_TM"/>
</dbReference>
<dbReference type="PANTHER" id="PTHR22950">
    <property type="entry name" value="AMINO ACID TRANSPORTER"/>
    <property type="match status" value="1"/>
</dbReference>
<dbReference type="OrthoDB" id="1684102at2759"/>
<dbReference type="GO" id="GO:0005302">
    <property type="term" value="F:L-tyrosine transmembrane transporter activity"/>
    <property type="evidence" value="ECO:0007669"/>
    <property type="project" value="TreeGrafter"/>
</dbReference>
<keyword evidence="5 6" id="KW-0472">Membrane</keyword>
<feature type="transmembrane region" description="Helical" evidence="6">
    <location>
        <begin position="321"/>
        <end position="341"/>
    </location>
</feature>
<accession>G3BFE0</accession>
<feature type="transmembrane region" description="Helical" evidence="6">
    <location>
        <begin position="260"/>
        <end position="278"/>
    </location>
</feature>
<feature type="transmembrane region" description="Helical" evidence="6">
    <location>
        <begin position="61"/>
        <end position="79"/>
    </location>
</feature>
<dbReference type="EMBL" id="GL996528">
    <property type="protein sequence ID" value="EGV60991.1"/>
    <property type="molecule type" value="Genomic_DNA"/>
</dbReference>
<dbReference type="Pfam" id="PF01490">
    <property type="entry name" value="Aa_trans"/>
    <property type="match status" value="1"/>
</dbReference>
<dbReference type="HOGENOM" id="CLU_009646_3_3_1"/>
<evidence type="ECO:0000256" key="2">
    <source>
        <dbReference type="ARBA" id="ARBA00008066"/>
    </source>
</evidence>
<dbReference type="GO" id="GO:0005774">
    <property type="term" value="C:vacuolar membrane"/>
    <property type="evidence" value="ECO:0007669"/>
    <property type="project" value="TreeGrafter"/>
</dbReference>
<evidence type="ECO:0000259" key="7">
    <source>
        <dbReference type="Pfam" id="PF01490"/>
    </source>
</evidence>
<evidence type="ECO:0000313" key="8">
    <source>
        <dbReference type="EMBL" id="EGV60991.1"/>
    </source>
</evidence>
<evidence type="ECO:0000256" key="4">
    <source>
        <dbReference type="ARBA" id="ARBA00022989"/>
    </source>
</evidence>
<evidence type="ECO:0000256" key="5">
    <source>
        <dbReference type="ARBA" id="ARBA00023136"/>
    </source>
</evidence>
<evidence type="ECO:0000313" key="9">
    <source>
        <dbReference type="Proteomes" id="UP000000707"/>
    </source>
</evidence>
<comment type="similarity">
    <text evidence="2">Belongs to the amino acid/polyamine transporter 2 family.</text>
</comment>
<feature type="transmembrane region" description="Helical" evidence="6">
    <location>
        <begin position="284"/>
        <end position="300"/>
    </location>
</feature>
<proteinExistence type="inferred from homology"/>
<dbReference type="Gene3D" id="1.20.1740.10">
    <property type="entry name" value="Amino acid/polyamine transporter I"/>
    <property type="match status" value="1"/>
</dbReference>
<evidence type="ECO:0000256" key="1">
    <source>
        <dbReference type="ARBA" id="ARBA00004141"/>
    </source>
</evidence>
<evidence type="ECO:0000256" key="6">
    <source>
        <dbReference type="SAM" id="Phobius"/>
    </source>
</evidence>
<name>G3BFE0_CANTC</name>
<feature type="domain" description="Amino acid transporter transmembrane" evidence="7">
    <location>
        <begin position="12"/>
        <end position="341"/>
    </location>
</feature>
<keyword evidence="3 6" id="KW-0812">Transmembrane</keyword>
<reference evidence="8 9" key="1">
    <citation type="journal article" date="2011" name="Proc. Natl. Acad. Sci. U.S.A.">
        <title>Comparative genomics of xylose-fermenting fungi for enhanced biofuel production.</title>
        <authorList>
            <person name="Wohlbach D.J."/>
            <person name="Kuo A."/>
            <person name="Sato T.K."/>
            <person name="Potts K.M."/>
            <person name="Salamov A.A."/>
            <person name="LaButti K.M."/>
            <person name="Sun H."/>
            <person name="Clum A."/>
            <person name="Pangilinan J.L."/>
            <person name="Lindquist E.A."/>
            <person name="Lucas S."/>
            <person name="Lapidus A."/>
            <person name="Jin M."/>
            <person name="Gunawan C."/>
            <person name="Balan V."/>
            <person name="Dale B.E."/>
            <person name="Jeffries T.W."/>
            <person name="Zinkel R."/>
            <person name="Barry K.W."/>
            <person name="Grigoriev I.V."/>
            <person name="Gasch A.P."/>
        </authorList>
    </citation>
    <scope>NUCLEOTIDE SEQUENCE [LARGE SCALE GENOMIC DNA]</scope>
    <source>
        <strain evidence="9">ATCC 10573 / BCRC 21748 / CBS 615 / JCM 9827 / NBRC 10315 / NRRL Y-1498 / VKM Y-70</strain>
    </source>
</reference>
<dbReference type="PANTHER" id="PTHR22950:SF666">
    <property type="entry name" value="VACUOLAR AMINO ACID TRANSPORTER 4"/>
    <property type="match status" value="1"/>
</dbReference>
<protein>
    <recommendedName>
        <fullName evidence="7">Amino acid transporter transmembrane domain-containing protein</fullName>
    </recommendedName>
</protein>
<evidence type="ECO:0000256" key="3">
    <source>
        <dbReference type="ARBA" id="ARBA00022692"/>
    </source>
</evidence>
<sequence>MLLIVSKNYFKLGSFGELGFQTYGSPMKVLILISILISQIGFVSTYILFTTSNMASLFHLSQFNLVVSQFILLIPLVLIRKIGKLSFISLVSSVCILIGLVIIFYYSISDLVEDGLGPNIIQFNSNSWSMLIGVAVTSFEGIGLILPIEASMSNPKQFPRVLATSMIAITLLFTTVGVLGYLTFGDKVETIILLNLPYTNISIKAILILYSVAVFLTAPLQLFPAIKILENVIFNSSMFFKNGKLYNSGKFNSRIKWLKNIYRVAFLLVICIVAYCNFDNIDKFVSFNGCFACIPLVYIYPPLIHLKTLGSSTRDKIYKSLDYTLAIIGVVVVIYSTYQILFLN</sequence>